<dbReference type="AlphaFoldDB" id="A0A8X6MQ01"/>
<reference evidence="1" key="1">
    <citation type="submission" date="2020-08" db="EMBL/GenBank/DDBJ databases">
        <title>Multicomponent nature underlies the extraordinary mechanical properties of spider dragline silk.</title>
        <authorList>
            <person name="Kono N."/>
            <person name="Nakamura H."/>
            <person name="Mori M."/>
            <person name="Yoshida Y."/>
            <person name="Ohtoshi R."/>
            <person name="Malay A.D."/>
            <person name="Moran D.A.P."/>
            <person name="Tomita M."/>
            <person name="Numata K."/>
            <person name="Arakawa K."/>
        </authorList>
    </citation>
    <scope>NUCLEOTIDE SEQUENCE</scope>
</reference>
<organism evidence="1 2">
    <name type="scientific">Nephila pilipes</name>
    <name type="common">Giant wood spider</name>
    <name type="synonym">Nephila maculata</name>
    <dbReference type="NCBI Taxonomy" id="299642"/>
    <lineage>
        <taxon>Eukaryota</taxon>
        <taxon>Metazoa</taxon>
        <taxon>Ecdysozoa</taxon>
        <taxon>Arthropoda</taxon>
        <taxon>Chelicerata</taxon>
        <taxon>Arachnida</taxon>
        <taxon>Araneae</taxon>
        <taxon>Araneomorphae</taxon>
        <taxon>Entelegynae</taxon>
        <taxon>Araneoidea</taxon>
        <taxon>Nephilidae</taxon>
        <taxon>Nephila</taxon>
    </lineage>
</organism>
<dbReference type="Proteomes" id="UP000887013">
    <property type="component" value="Unassembled WGS sequence"/>
</dbReference>
<dbReference type="OrthoDB" id="6418380at2759"/>
<comment type="caution">
    <text evidence="1">The sequence shown here is derived from an EMBL/GenBank/DDBJ whole genome shotgun (WGS) entry which is preliminary data.</text>
</comment>
<protein>
    <submittedName>
        <fullName evidence="1">Uncharacterized protein</fullName>
    </submittedName>
</protein>
<dbReference type="EMBL" id="BMAW01049666">
    <property type="protein sequence ID" value="GFS71759.1"/>
    <property type="molecule type" value="Genomic_DNA"/>
</dbReference>
<keyword evidence="2" id="KW-1185">Reference proteome</keyword>
<accession>A0A8X6MQ01</accession>
<sequence length="423" mass="49286">MGYFTPFPSNLLRHFDCDLQNFYHDVIRKELKIRSKRSAQKIKVALKEVVDAYKMEYGIEHSHSIRFDSPAKRCAYVLKHSPCFTSAVAKHFLRMFRSNPQLLDKCLHIGQLNLCCLGGGPASDAVAITKIISALHHSIWKQTHRTLKFYVTIVDINEDWEITAKNVLDILKTSEEFFEIEGLELSFRFHRADLTQPMDAKVEEVLRNADIVTMVFFLSAVNRSKAIDKGFRMVQEIMERMKSEAFIFFLDSAKVVNYEQMSEAADLMNFERIYGSHLEQLHTVSLNSLRTFLDIYKKDLGKLLCMTHCFVSVSAWTKLDNFLWFLQPKEPKVIELNKQMLPSELDFQRTSRLTNRMLNFRAQVRKLLVTYFVDAGSDSFDDVDEAEDPTDTLLERHLKCIPQYLFQTKEKKRRIFTGSLLFI</sequence>
<proteinExistence type="predicted"/>
<evidence type="ECO:0000313" key="1">
    <source>
        <dbReference type="EMBL" id="GFS71759.1"/>
    </source>
</evidence>
<name>A0A8X6MQ01_NEPPI</name>
<dbReference type="Pfam" id="PF11312">
    <property type="entry name" value="Methyltransf_34"/>
    <property type="match status" value="1"/>
</dbReference>
<dbReference type="InterPro" id="IPR021463">
    <property type="entry name" value="Methyltransf_34"/>
</dbReference>
<gene>
    <name evidence="1" type="primary">X975_19926</name>
    <name evidence="1" type="ORF">NPIL_267541</name>
</gene>
<evidence type="ECO:0000313" key="2">
    <source>
        <dbReference type="Proteomes" id="UP000887013"/>
    </source>
</evidence>